<evidence type="ECO:0000313" key="1">
    <source>
        <dbReference type="EMBL" id="KAK7260135.1"/>
    </source>
</evidence>
<proteinExistence type="predicted"/>
<accession>A0AAN9EPD7</accession>
<organism evidence="1 2">
    <name type="scientific">Crotalaria pallida</name>
    <name type="common">Smooth rattlebox</name>
    <name type="synonym">Crotalaria striata</name>
    <dbReference type="NCBI Taxonomy" id="3830"/>
    <lineage>
        <taxon>Eukaryota</taxon>
        <taxon>Viridiplantae</taxon>
        <taxon>Streptophyta</taxon>
        <taxon>Embryophyta</taxon>
        <taxon>Tracheophyta</taxon>
        <taxon>Spermatophyta</taxon>
        <taxon>Magnoliopsida</taxon>
        <taxon>eudicotyledons</taxon>
        <taxon>Gunneridae</taxon>
        <taxon>Pentapetalae</taxon>
        <taxon>rosids</taxon>
        <taxon>fabids</taxon>
        <taxon>Fabales</taxon>
        <taxon>Fabaceae</taxon>
        <taxon>Papilionoideae</taxon>
        <taxon>50 kb inversion clade</taxon>
        <taxon>genistoids sensu lato</taxon>
        <taxon>core genistoids</taxon>
        <taxon>Crotalarieae</taxon>
        <taxon>Crotalaria</taxon>
    </lineage>
</organism>
<comment type="caution">
    <text evidence="1">The sequence shown here is derived from an EMBL/GenBank/DDBJ whole genome shotgun (WGS) entry which is preliminary data.</text>
</comment>
<evidence type="ECO:0000313" key="2">
    <source>
        <dbReference type="Proteomes" id="UP001372338"/>
    </source>
</evidence>
<keyword evidence="2" id="KW-1185">Reference proteome</keyword>
<dbReference type="AlphaFoldDB" id="A0AAN9EPD7"/>
<reference evidence="1 2" key="1">
    <citation type="submission" date="2024-01" db="EMBL/GenBank/DDBJ databases">
        <title>The genomes of 5 underutilized Papilionoideae crops provide insights into root nodulation and disease resistanc.</title>
        <authorList>
            <person name="Yuan L."/>
        </authorList>
    </citation>
    <scope>NUCLEOTIDE SEQUENCE [LARGE SCALE GENOMIC DNA]</scope>
    <source>
        <strain evidence="1">ZHUSHIDOU_FW_LH</strain>
        <tissue evidence="1">Leaf</tissue>
    </source>
</reference>
<gene>
    <name evidence="1" type="ORF">RIF29_25930</name>
</gene>
<sequence>MKMRMTVIPPKAKERLLAGHNRKACPMAGEVEKFKKGRSGASASMAGDDHVFGVAVKDIVDQVDSW</sequence>
<dbReference type="EMBL" id="JAYWIO010000005">
    <property type="protein sequence ID" value="KAK7260135.1"/>
    <property type="molecule type" value="Genomic_DNA"/>
</dbReference>
<dbReference type="Proteomes" id="UP001372338">
    <property type="component" value="Unassembled WGS sequence"/>
</dbReference>
<protein>
    <submittedName>
        <fullName evidence="1">Uncharacterized protein</fullName>
    </submittedName>
</protein>
<name>A0AAN9EPD7_CROPI</name>